<accession>A0AAD3S081</accession>
<dbReference type="Proteomes" id="UP001279734">
    <property type="component" value="Unassembled WGS sequence"/>
</dbReference>
<evidence type="ECO:0000256" key="1">
    <source>
        <dbReference type="SAM" id="MobiDB-lite"/>
    </source>
</evidence>
<protein>
    <submittedName>
        <fullName evidence="2">Uncharacterized protein</fullName>
    </submittedName>
</protein>
<sequence length="137" mass="15453">MFHTTSSATTGVALSLTSSEGPRLRAARPRRNGKDERSLLPNAQPSENSQEITQQQKDVKPEEVKRRVCHLLHTNFAILLQKDHLVILRKLTCTCSHGHLFTSVGLKKFGQARNGYELGNGQKEAVFHFEEPEKYID</sequence>
<name>A0AAD3S081_NEPGR</name>
<proteinExistence type="predicted"/>
<feature type="region of interest" description="Disordered" evidence="1">
    <location>
        <begin position="1"/>
        <end position="61"/>
    </location>
</feature>
<dbReference type="AlphaFoldDB" id="A0AAD3S081"/>
<organism evidence="2 3">
    <name type="scientific">Nepenthes gracilis</name>
    <name type="common">Slender pitcher plant</name>
    <dbReference type="NCBI Taxonomy" id="150966"/>
    <lineage>
        <taxon>Eukaryota</taxon>
        <taxon>Viridiplantae</taxon>
        <taxon>Streptophyta</taxon>
        <taxon>Embryophyta</taxon>
        <taxon>Tracheophyta</taxon>
        <taxon>Spermatophyta</taxon>
        <taxon>Magnoliopsida</taxon>
        <taxon>eudicotyledons</taxon>
        <taxon>Gunneridae</taxon>
        <taxon>Pentapetalae</taxon>
        <taxon>Caryophyllales</taxon>
        <taxon>Nepenthaceae</taxon>
        <taxon>Nepenthes</taxon>
    </lineage>
</organism>
<feature type="compositionally biased region" description="Polar residues" evidence="1">
    <location>
        <begin position="41"/>
        <end position="56"/>
    </location>
</feature>
<evidence type="ECO:0000313" key="3">
    <source>
        <dbReference type="Proteomes" id="UP001279734"/>
    </source>
</evidence>
<feature type="compositionally biased region" description="Polar residues" evidence="1">
    <location>
        <begin position="1"/>
        <end position="20"/>
    </location>
</feature>
<comment type="caution">
    <text evidence="2">The sequence shown here is derived from an EMBL/GenBank/DDBJ whole genome shotgun (WGS) entry which is preliminary data.</text>
</comment>
<evidence type="ECO:0000313" key="2">
    <source>
        <dbReference type="EMBL" id="GMH01956.1"/>
    </source>
</evidence>
<gene>
    <name evidence="2" type="ORF">Nepgr_003795</name>
</gene>
<reference evidence="2" key="1">
    <citation type="submission" date="2023-05" db="EMBL/GenBank/DDBJ databases">
        <title>Nepenthes gracilis genome sequencing.</title>
        <authorList>
            <person name="Fukushima K."/>
        </authorList>
    </citation>
    <scope>NUCLEOTIDE SEQUENCE</scope>
    <source>
        <strain evidence="2">SING2019-196</strain>
    </source>
</reference>
<keyword evidence="3" id="KW-1185">Reference proteome</keyword>
<dbReference type="EMBL" id="BSYO01000003">
    <property type="protein sequence ID" value="GMH01956.1"/>
    <property type="molecule type" value="Genomic_DNA"/>
</dbReference>